<dbReference type="PROSITE" id="PS00455">
    <property type="entry name" value="AMP_BINDING"/>
    <property type="match status" value="1"/>
</dbReference>
<dbReference type="InterPro" id="IPR000873">
    <property type="entry name" value="AMP-dep_synth/lig_dom"/>
</dbReference>
<dbReference type="EMBL" id="BCMM01000011">
    <property type="protein sequence ID" value="GAQ62346.1"/>
    <property type="molecule type" value="Genomic_DNA"/>
</dbReference>
<feature type="domain" description="AMP-binding enzyme C-terminal" evidence="2">
    <location>
        <begin position="409"/>
        <end position="484"/>
    </location>
</feature>
<dbReference type="EC" id="6.2.1.3" evidence="3"/>
<reference evidence="3 4" key="2">
    <citation type="journal article" date="2016" name="Genome Announc.">
        <title>Draft Genome Sequences of Streptomyces scabiei S58, Streptomyces turgidiscabies T45, and Streptomyces acidiscabies a10, the Pathogens of Potato Common Scab, Isolated in Japan.</title>
        <authorList>
            <person name="Tomihama T."/>
            <person name="Nishi Y."/>
            <person name="Sakai M."/>
            <person name="Ikenaga M."/>
            <person name="Okubo T."/>
            <person name="Ikeda S."/>
        </authorList>
    </citation>
    <scope>NUCLEOTIDE SEQUENCE [LARGE SCALE GENOMIC DNA]</scope>
    <source>
        <strain evidence="3 4">S58</strain>
    </source>
</reference>
<sequence length="511" mass="54418">MSVYSVFQQVAQRQPDAPALVTLDGAVSYATVLGLADRIAGGLLAAGVRTGDRAAVHLTNRYELVAVYYACLRVGAVIVPVSHKMSAGEVEQLITDSAPRFYFGEAAVHGPCSDVTEKSAAVERAWILDASATTATTRPWNDVLADAPAAVDEVDADDLAAIFYTSGTTGRPKSLVLSHRTLDAGLGLTQAQGVGRADATYYMINLVNPWGVLVLLTSLRRGSPLALAATNEPDVVLRMLRAHRFGWIGGAPTSYRALLAEARAAAEPAPDLTDTRCVTGGDACPIELSREFAETFKSSLTGVYGMTETAAPVIEQPRIDAVDEPSLGWPLPGVEIRVDAEPDEAGELLIRTPSRPVGSWNGTGVDPFDRSQWLASGDIVRQRPDGCLLFVGRKKDLIMVEGYPIAPLEIERELSAHPDVAAALAFGVPDDATGERIVALVEPEPGREVDPPKLLKHLTGRIGAYKHPSEIIPVDRLPVLPTGKLGRQRLTADYLAAREDASHAAAEESAS</sequence>
<protein>
    <submittedName>
        <fullName evidence="3">Long-chain-fatty-acid--CoA ligase</fullName>
        <ecNumber evidence="3">6.2.1.3</ecNumber>
    </submittedName>
</protein>
<dbReference type="Proteomes" id="UP000067448">
    <property type="component" value="Unassembled WGS sequence"/>
</dbReference>
<organism evidence="3 4">
    <name type="scientific">Streptomyces scabiei</name>
    <dbReference type="NCBI Taxonomy" id="1930"/>
    <lineage>
        <taxon>Bacteria</taxon>
        <taxon>Bacillati</taxon>
        <taxon>Actinomycetota</taxon>
        <taxon>Actinomycetes</taxon>
        <taxon>Kitasatosporales</taxon>
        <taxon>Streptomycetaceae</taxon>
        <taxon>Streptomyces</taxon>
    </lineage>
</organism>
<evidence type="ECO:0000313" key="4">
    <source>
        <dbReference type="Proteomes" id="UP000067448"/>
    </source>
</evidence>
<keyword evidence="3" id="KW-0436">Ligase</keyword>
<comment type="caution">
    <text evidence="3">The sequence shown here is derived from an EMBL/GenBank/DDBJ whole genome shotgun (WGS) entry which is preliminary data.</text>
</comment>
<dbReference type="PANTHER" id="PTHR43767:SF1">
    <property type="entry name" value="NONRIBOSOMAL PEPTIDE SYNTHASE PES1 (EUROFUNG)-RELATED"/>
    <property type="match status" value="1"/>
</dbReference>
<dbReference type="InterPro" id="IPR042099">
    <property type="entry name" value="ANL_N_sf"/>
</dbReference>
<dbReference type="OrthoDB" id="9803968at2"/>
<proteinExistence type="predicted"/>
<evidence type="ECO:0000259" key="2">
    <source>
        <dbReference type="Pfam" id="PF13193"/>
    </source>
</evidence>
<evidence type="ECO:0000259" key="1">
    <source>
        <dbReference type="Pfam" id="PF00501"/>
    </source>
</evidence>
<evidence type="ECO:0000313" key="3">
    <source>
        <dbReference type="EMBL" id="GAQ62346.1"/>
    </source>
</evidence>
<accession>A0A124C3T7</accession>
<feature type="domain" description="AMP-dependent synthetase/ligase" evidence="1">
    <location>
        <begin position="7"/>
        <end position="354"/>
    </location>
</feature>
<dbReference type="AlphaFoldDB" id="A0A124C3T7"/>
<name>A0A124C3T7_STRSC</name>
<reference evidence="4" key="3">
    <citation type="submission" date="2016-02" db="EMBL/GenBank/DDBJ databases">
        <title>Draft genome of pathogenic Streptomyces sp. in Japan.</title>
        <authorList>
            <person name="Tomihama T."/>
            <person name="Ikenaga M."/>
            <person name="Sakai M."/>
            <person name="Okubo T."/>
            <person name="Ikeda S."/>
        </authorList>
    </citation>
    <scope>NUCLEOTIDE SEQUENCE [LARGE SCALE GENOMIC DNA]</scope>
    <source>
        <strain evidence="4">S58</strain>
    </source>
</reference>
<dbReference type="RefSeq" id="WP_059080163.1">
    <property type="nucleotide sequence ID" value="NZ_BCMM01000011.1"/>
</dbReference>
<dbReference type="InterPro" id="IPR045851">
    <property type="entry name" value="AMP-bd_C_sf"/>
</dbReference>
<dbReference type="Gene3D" id="3.40.50.12780">
    <property type="entry name" value="N-terminal domain of ligase-like"/>
    <property type="match status" value="1"/>
</dbReference>
<dbReference type="InterPro" id="IPR020845">
    <property type="entry name" value="AMP-binding_CS"/>
</dbReference>
<dbReference type="Pfam" id="PF00501">
    <property type="entry name" value="AMP-binding"/>
    <property type="match status" value="1"/>
</dbReference>
<dbReference type="Pfam" id="PF13193">
    <property type="entry name" value="AMP-binding_C"/>
    <property type="match status" value="1"/>
</dbReference>
<dbReference type="PANTHER" id="PTHR43767">
    <property type="entry name" value="LONG-CHAIN-FATTY-ACID--COA LIGASE"/>
    <property type="match status" value="1"/>
</dbReference>
<dbReference type="GO" id="GO:0004467">
    <property type="term" value="F:long-chain fatty acid-CoA ligase activity"/>
    <property type="evidence" value="ECO:0007669"/>
    <property type="project" value="UniProtKB-EC"/>
</dbReference>
<dbReference type="SUPFAM" id="SSF56801">
    <property type="entry name" value="Acetyl-CoA synthetase-like"/>
    <property type="match status" value="1"/>
</dbReference>
<dbReference type="InterPro" id="IPR025110">
    <property type="entry name" value="AMP-bd_C"/>
</dbReference>
<dbReference type="InterPro" id="IPR050237">
    <property type="entry name" value="ATP-dep_AMP-bd_enzyme"/>
</dbReference>
<dbReference type="Gene3D" id="3.30.300.30">
    <property type="match status" value="1"/>
</dbReference>
<reference evidence="4" key="1">
    <citation type="submission" date="2015-11" db="EMBL/GenBank/DDBJ databases">
        <authorList>
            <consortium name="Cross-ministerial Strategic Innovation Promotion Program (SIP) consortium"/>
            <person name="Tomihama T."/>
            <person name="Ikenaga M."/>
            <person name="Sakai M."/>
            <person name="Okubo T."/>
            <person name="Ikeda S."/>
        </authorList>
    </citation>
    <scope>NUCLEOTIDE SEQUENCE [LARGE SCALE GENOMIC DNA]</scope>
    <source>
        <strain evidence="4">S58</strain>
    </source>
</reference>
<gene>
    <name evidence="3" type="primary">lcfB_4</name>
    <name evidence="3" type="ORF">SsS58_02711</name>
</gene>